<dbReference type="PANTHER" id="PTHR24179">
    <property type="entry name" value="PROTEIN PHOSPHATASE 1 REGULATORY SUBUNIT 12"/>
    <property type="match status" value="1"/>
</dbReference>
<keyword evidence="1" id="KW-0217">Developmental protein</keyword>
<name>A0A1S8WMB7_OPIVI</name>
<keyword evidence="2" id="KW-0677">Repeat</keyword>
<dbReference type="PANTHER" id="PTHR24179:SF21">
    <property type="entry name" value="MYOSIN BINDING SUBUNIT, ISOFORM O"/>
    <property type="match status" value="1"/>
</dbReference>
<evidence type="ECO:0000256" key="2">
    <source>
        <dbReference type="ARBA" id="ARBA00022737"/>
    </source>
</evidence>
<gene>
    <name evidence="3" type="ORF">X801_08596</name>
</gene>
<dbReference type="InterPro" id="IPR051226">
    <property type="entry name" value="PP1_Regulatory_Subunit"/>
</dbReference>
<feature type="non-terminal residue" evidence="3">
    <location>
        <position position="1"/>
    </location>
</feature>
<dbReference type="GO" id="GO:0005737">
    <property type="term" value="C:cytoplasm"/>
    <property type="evidence" value="ECO:0007669"/>
    <property type="project" value="TreeGrafter"/>
</dbReference>
<dbReference type="Proteomes" id="UP000243686">
    <property type="component" value="Unassembled WGS sequence"/>
</dbReference>
<sequence length="68" mass="7475">LLVDNGANLALLSCDMELPVDVSQNDAVTSLLNEAMESQGIDPVAARQNEQTMLLRDAKQWQANGRYE</sequence>
<dbReference type="EMBL" id="KV903270">
    <property type="protein sequence ID" value="OON15597.1"/>
    <property type="molecule type" value="Genomic_DNA"/>
</dbReference>
<dbReference type="GO" id="GO:0019208">
    <property type="term" value="F:phosphatase regulator activity"/>
    <property type="evidence" value="ECO:0007669"/>
    <property type="project" value="TreeGrafter"/>
</dbReference>
<accession>A0A1S8WMB7</accession>
<dbReference type="GO" id="GO:0004857">
    <property type="term" value="F:enzyme inhibitor activity"/>
    <property type="evidence" value="ECO:0007669"/>
    <property type="project" value="TreeGrafter"/>
</dbReference>
<reference evidence="3 4" key="1">
    <citation type="submission" date="2015-03" db="EMBL/GenBank/DDBJ databases">
        <title>Draft genome of the nematode, Opisthorchis viverrini.</title>
        <authorList>
            <person name="Mitreva M."/>
        </authorList>
    </citation>
    <scope>NUCLEOTIDE SEQUENCE [LARGE SCALE GENOMIC DNA]</scope>
    <source>
        <strain evidence="3">Khon Kaen</strain>
    </source>
</reference>
<feature type="non-terminal residue" evidence="3">
    <location>
        <position position="68"/>
    </location>
</feature>
<keyword evidence="4" id="KW-1185">Reference proteome</keyword>
<evidence type="ECO:0000313" key="3">
    <source>
        <dbReference type="EMBL" id="OON15597.1"/>
    </source>
</evidence>
<evidence type="ECO:0000256" key="1">
    <source>
        <dbReference type="ARBA" id="ARBA00022473"/>
    </source>
</evidence>
<dbReference type="AlphaFoldDB" id="A0A1S8WMB7"/>
<evidence type="ECO:0000313" key="4">
    <source>
        <dbReference type="Proteomes" id="UP000243686"/>
    </source>
</evidence>
<organism evidence="3 4">
    <name type="scientific">Opisthorchis viverrini</name>
    <name type="common">Southeast Asian liver fluke</name>
    <dbReference type="NCBI Taxonomy" id="6198"/>
    <lineage>
        <taxon>Eukaryota</taxon>
        <taxon>Metazoa</taxon>
        <taxon>Spiralia</taxon>
        <taxon>Lophotrochozoa</taxon>
        <taxon>Platyhelminthes</taxon>
        <taxon>Trematoda</taxon>
        <taxon>Digenea</taxon>
        <taxon>Opisthorchiida</taxon>
        <taxon>Opisthorchiata</taxon>
        <taxon>Opisthorchiidae</taxon>
        <taxon>Opisthorchis</taxon>
    </lineage>
</organism>
<proteinExistence type="predicted"/>
<protein>
    <submittedName>
        <fullName evidence="3">Uncharacterized protein</fullName>
    </submittedName>
</protein>